<evidence type="ECO:0000313" key="5">
    <source>
        <dbReference type="Proteomes" id="UP000095287"/>
    </source>
</evidence>
<evidence type="ECO:0000313" key="6">
    <source>
        <dbReference type="WBParaSite" id="L893_g4432.t1"/>
    </source>
</evidence>
<keyword evidence="5" id="KW-1185">Reference proteome</keyword>
<protein>
    <submittedName>
        <fullName evidence="6">SCP domain-containing protein</fullName>
    </submittedName>
</protein>
<dbReference type="InterPro" id="IPR007666">
    <property type="entry name" value="ADP_PFK/GK"/>
</dbReference>
<dbReference type="GO" id="GO:0043843">
    <property type="term" value="F:ADP-specific glucokinase activity"/>
    <property type="evidence" value="ECO:0007669"/>
    <property type="project" value="TreeGrafter"/>
</dbReference>
<reference evidence="6" key="1">
    <citation type="submission" date="2016-11" db="UniProtKB">
        <authorList>
            <consortium name="WormBaseParasite"/>
        </authorList>
    </citation>
    <scope>IDENTIFICATION</scope>
</reference>
<evidence type="ECO:0000256" key="2">
    <source>
        <dbReference type="ARBA" id="ARBA00022723"/>
    </source>
</evidence>
<dbReference type="AlphaFoldDB" id="A0A1I8ADU8"/>
<name>A0A1I8ADU8_9BILA</name>
<keyword evidence="4" id="KW-0460">Magnesium</keyword>
<dbReference type="Proteomes" id="UP000095287">
    <property type="component" value="Unplaced"/>
</dbReference>
<dbReference type="WBParaSite" id="L893_g4432.t1">
    <property type="protein sequence ID" value="L893_g4432.t1"/>
    <property type="gene ID" value="L893_g4432"/>
</dbReference>
<evidence type="ECO:0000256" key="1">
    <source>
        <dbReference type="ARBA" id="ARBA00022679"/>
    </source>
</evidence>
<evidence type="ECO:0000256" key="4">
    <source>
        <dbReference type="ARBA" id="ARBA00022842"/>
    </source>
</evidence>
<keyword evidence="3" id="KW-0418">Kinase</keyword>
<organism evidence="5 6">
    <name type="scientific">Steinernema glaseri</name>
    <dbReference type="NCBI Taxonomy" id="37863"/>
    <lineage>
        <taxon>Eukaryota</taxon>
        <taxon>Metazoa</taxon>
        <taxon>Ecdysozoa</taxon>
        <taxon>Nematoda</taxon>
        <taxon>Chromadorea</taxon>
        <taxon>Rhabditida</taxon>
        <taxon>Tylenchina</taxon>
        <taxon>Panagrolaimomorpha</taxon>
        <taxon>Strongyloidoidea</taxon>
        <taxon>Steinernematidae</taxon>
        <taxon>Steinernema</taxon>
    </lineage>
</organism>
<dbReference type="PANTHER" id="PTHR21208">
    <property type="entry name" value="ADP-DEPENDENT GLUCOKINASE"/>
    <property type="match status" value="1"/>
</dbReference>
<dbReference type="GO" id="GO:0006006">
    <property type="term" value="P:glucose metabolic process"/>
    <property type="evidence" value="ECO:0007669"/>
    <property type="project" value="TreeGrafter"/>
</dbReference>
<sequence length="154" mass="16912">MKSLVDGECGSSNALVGLSNNFAQTSNSRLTSGLSNTLNRLVPSSSKGDELANEFLAGRSHQLQMPSTFKMKDLLASLPQHNQQKMHQLGNSWANEYSKNAHMGNQFADEYLRQTRLRGPQPEASLGTSKEWVGDYLEGHRGEMELAWADAVSA</sequence>
<dbReference type="GO" id="GO:0005783">
    <property type="term" value="C:endoplasmic reticulum"/>
    <property type="evidence" value="ECO:0007669"/>
    <property type="project" value="TreeGrafter"/>
</dbReference>
<dbReference type="PANTHER" id="PTHR21208:SF0">
    <property type="entry name" value="ADP-DEPENDENT GLUCOKINASE"/>
    <property type="match status" value="1"/>
</dbReference>
<evidence type="ECO:0000256" key="3">
    <source>
        <dbReference type="ARBA" id="ARBA00022777"/>
    </source>
</evidence>
<keyword evidence="1" id="KW-0808">Transferase</keyword>
<proteinExistence type="predicted"/>
<keyword evidence="2" id="KW-0479">Metal-binding</keyword>
<accession>A0A1I8ADU8</accession>
<dbReference type="GO" id="GO:0046872">
    <property type="term" value="F:metal ion binding"/>
    <property type="evidence" value="ECO:0007669"/>
    <property type="project" value="UniProtKB-KW"/>
</dbReference>